<accession>A0A8H7XN50</accession>
<gene>
    <name evidence="2" type="ORF">JR316_010273</name>
</gene>
<protein>
    <submittedName>
        <fullName evidence="2">Uncharacterized protein</fullName>
    </submittedName>
</protein>
<evidence type="ECO:0000256" key="1">
    <source>
        <dbReference type="SAM" id="MobiDB-lite"/>
    </source>
</evidence>
<feature type="compositionally biased region" description="Basic and acidic residues" evidence="1">
    <location>
        <begin position="130"/>
        <end position="151"/>
    </location>
</feature>
<feature type="region of interest" description="Disordered" evidence="1">
    <location>
        <begin position="125"/>
        <end position="187"/>
    </location>
</feature>
<dbReference type="EMBL" id="JAFIQS010000011">
    <property type="protein sequence ID" value="KAG5164635.1"/>
    <property type="molecule type" value="Genomic_DNA"/>
</dbReference>
<reference evidence="2" key="1">
    <citation type="submission" date="2021-02" db="EMBL/GenBank/DDBJ databases">
        <title>Psilocybe cubensis genome.</title>
        <authorList>
            <person name="Mckernan K.J."/>
            <person name="Crawford S."/>
            <person name="Trippe A."/>
            <person name="Kane L.T."/>
            <person name="Mclaughlin S."/>
        </authorList>
    </citation>
    <scope>NUCLEOTIDE SEQUENCE [LARGE SCALE GENOMIC DNA]</scope>
    <source>
        <strain evidence="2">MGC-MH-2018</strain>
    </source>
</reference>
<feature type="compositionally biased region" description="Basic residues" evidence="1">
    <location>
        <begin position="152"/>
        <end position="172"/>
    </location>
</feature>
<sequence>MYPNDPYNDPRYGRWSPASDVNIFTPEPRLSGQAENYLDSVGEGEKVLIEWNNPDDGGITFPPIRRRQNPESNWNQDLWPENLVHGKDQWSKSHVKSFYLLNEDDLQDLCYIKIYRGLAAAQRRASTSLAERRRNNYEKEQLRRKIEETKKRVSKSKKSKKAQIKKKKRATQKSKNQATSNASRFDDQDTDLDALNLSLRKLSGNMAAFYHELF</sequence>
<evidence type="ECO:0000313" key="2">
    <source>
        <dbReference type="EMBL" id="KAG5164635.1"/>
    </source>
</evidence>
<dbReference type="AlphaFoldDB" id="A0A8H7XN50"/>
<dbReference type="OrthoDB" id="3058642at2759"/>
<proteinExistence type="predicted"/>
<organism evidence="2">
    <name type="scientific">Psilocybe cubensis</name>
    <name type="common">Psychedelic mushroom</name>
    <name type="synonym">Stropharia cubensis</name>
    <dbReference type="NCBI Taxonomy" id="181762"/>
    <lineage>
        <taxon>Eukaryota</taxon>
        <taxon>Fungi</taxon>
        <taxon>Dikarya</taxon>
        <taxon>Basidiomycota</taxon>
        <taxon>Agaricomycotina</taxon>
        <taxon>Agaricomycetes</taxon>
        <taxon>Agaricomycetidae</taxon>
        <taxon>Agaricales</taxon>
        <taxon>Agaricineae</taxon>
        <taxon>Strophariaceae</taxon>
        <taxon>Psilocybe</taxon>
    </lineage>
</organism>
<name>A0A8H7XN50_PSICU</name>
<comment type="caution">
    <text evidence="2">The sequence shown here is derived from an EMBL/GenBank/DDBJ whole genome shotgun (WGS) entry which is preliminary data.</text>
</comment>